<keyword evidence="4" id="KW-1185">Reference proteome</keyword>
<name>R7V933_CAPTE</name>
<feature type="region of interest" description="Disordered" evidence="1">
    <location>
        <begin position="70"/>
        <end position="90"/>
    </location>
</feature>
<organism evidence="2">
    <name type="scientific">Capitella teleta</name>
    <name type="common">Polychaete worm</name>
    <dbReference type="NCBI Taxonomy" id="283909"/>
    <lineage>
        <taxon>Eukaryota</taxon>
        <taxon>Metazoa</taxon>
        <taxon>Spiralia</taxon>
        <taxon>Lophotrochozoa</taxon>
        <taxon>Annelida</taxon>
        <taxon>Polychaeta</taxon>
        <taxon>Sedentaria</taxon>
        <taxon>Scolecida</taxon>
        <taxon>Capitellidae</taxon>
        <taxon>Capitella</taxon>
    </lineage>
</organism>
<dbReference type="Proteomes" id="UP000014760">
    <property type="component" value="Unassembled WGS sequence"/>
</dbReference>
<evidence type="ECO:0000313" key="4">
    <source>
        <dbReference type="Proteomes" id="UP000014760"/>
    </source>
</evidence>
<dbReference type="AlphaFoldDB" id="R7V933"/>
<reference evidence="2 4" key="2">
    <citation type="journal article" date="2013" name="Nature">
        <title>Insights into bilaterian evolution from three spiralian genomes.</title>
        <authorList>
            <person name="Simakov O."/>
            <person name="Marletaz F."/>
            <person name="Cho S.J."/>
            <person name="Edsinger-Gonzales E."/>
            <person name="Havlak P."/>
            <person name="Hellsten U."/>
            <person name="Kuo D.H."/>
            <person name="Larsson T."/>
            <person name="Lv J."/>
            <person name="Arendt D."/>
            <person name="Savage R."/>
            <person name="Osoegawa K."/>
            <person name="de Jong P."/>
            <person name="Grimwood J."/>
            <person name="Chapman J.A."/>
            <person name="Shapiro H."/>
            <person name="Aerts A."/>
            <person name="Otillar R.P."/>
            <person name="Terry A.Y."/>
            <person name="Boore J.L."/>
            <person name="Grigoriev I.V."/>
            <person name="Lindberg D.R."/>
            <person name="Seaver E.C."/>
            <person name="Weisblat D.A."/>
            <person name="Putnam N.H."/>
            <person name="Rokhsar D.S."/>
        </authorList>
    </citation>
    <scope>NUCLEOTIDE SEQUENCE</scope>
    <source>
        <strain evidence="2 4">I ESC-2004</strain>
    </source>
</reference>
<dbReference type="HOGENOM" id="CLU_1027590_0_0_1"/>
<dbReference type="EMBL" id="KB295623">
    <property type="protein sequence ID" value="ELU12871.1"/>
    <property type="molecule type" value="Genomic_DNA"/>
</dbReference>
<reference evidence="3" key="3">
    <citation type="submission" date="2015-06" db="UniProtKB">
        <authorList>
            <consortium name="EnsemblMetazoa"/>
        </authorList>
    </citation>
    <scope>IDENTIFICATION</scope>
</reference>
<evidence type="ECO:0000256" key="1">
    <source>
        <dbReference type="SAM" id="MobiDB-lite"/>
    </source>
</evidence>
<dbReference type="EMBL" id="AMQN01000769">
    <property type="status" value="NOT_ANNOTATED_CDS"/>
    <property type="molecule type" value="Genomic_DNA"/>
</dbReference>
<evidence type="ECO:0000313" key="2">
    <source>
        <dbReference type="EMBL" id="ELU12871.1"/>
    </source>
</evidence>
<sequence length="271" mass="30146">MYHLFLCKLTSISMLQKAVKVHGKKYMEETPILLDPMGEFGIMKVIRQQGPDSIQVSDICHLPTPRAVTPTLPVEEEKEAGPSLLPSPDPPMPQSSLMVSVGSQAITLSKHKKIQTLRESRTFCIQTDKDGHIQRGITTADCGMDKDRIQAKHYDRDWSRTLQCLVDKDCLLALFSLCHSVAKDSVRKPSAEEVGSLLSRSASIATSVNSPRTTIRFPVICSSITQLWLADQLKSARAQSAKLVCKNCALKINLVFSEAREMKQLKEQVQL</sequence>
<protein>
    <submittedName>
        <fullName evidence="2 3">Uncharacterized protein</fullName>
    </submittedName>
</protein>
<proteinExistence type="predicted"/>
<evidence type="ECO:0000313" key="3">
    <source>
        <dbReference type="EnsemblMetazoa" id="CapteP223123"/>
    </source>
</evidence>
<reference evidence="4" key="1">
    <citation type="submission" date="2012-12" db="EMBL/GenBank/DDBJ databases">
        <authorList>
            <person name="Hellsten U."/>
            <person name="Grimwood J."/>
            <person name="Chapman J.A."/>
            <person name="Shapiro H."/>
            <person name="Aerts A."/>
            <person name="Otillar R.P."/>
            <person name="Terry A.Y."/>
            <person name="Boore J.L."/>
            <person name="Simakov O."/>
            <person name="Marletaz F."/>
            <person name="Cho S.-J."/>
            <person name="Edsinger-Gonzales E."/>
            <person name="Havlak P."/>
            <person name="Kuo D.-H."/>
            <person name="Larsson T."/>
            <person name="Lv J."/>
            <person name="Arendt D."/>
            <person name="Savage R."/>
            <person name="Osoegawa K."/>
            <person name="de Jong P."/>
            <person name="Lindberg D.R."/>
            <person name="Seaver E.C."/>
            <person name="Weisblat D.A."/>
            <person name="Putnam N.H."/>
            <person name="Grigoriev I.V."/>
            <person name="Rokhsar D.S."/>
        </authorList>
    </citation>
    <scope>NUCLEOTIDE SEQUENCE</scope>
    <source>
        <strain evidence="4">I ESC-2004</strain>
    </source>
</reference>
<gene>
    <name evidence="2" type="ORF">CAPTEDRAFT_223123</name>
</gene>
<dbReference type="EnsemblMetazoa" id="CapteT223123">
    <property type="protein sequence ID" value="CapteP223123"/>
    <property type="gene ID" value="CapteG223123"/>
</dbReference>
<accession>R7V933</accession>